<evidence type="ECO:0000313" key="2">
    <source>
        <dbReference type="EMBL" id="CAA9474721.1"/>
    </source>
</evidence>
<evidence type="ECO:0000256" key="1">
    <source>
        <dbReference type="SAM" id="MobiDB-lite"/>
    </source>
</evidence>
<gene>
    <name evidence="2" type="ORF">AVDCRST_MAG02-4384</name>
</gene>
<dbReference type="EMBL" id="CADCVH010000108">
    <property type="protein sequence ID" value="CAA9474721.1"/>
    <property type="molecule type" value="Genomic_DNA"/>
</dbReference>
<reference evidence="2" key="1">
    <citation type="submission" date="2020-02" db="EMBL/GenBank/DDBJ databases">
        <authorList>
            <person name="Meier V. D."/>
        </authorList>
    </citation>
    <scope>NUCLEOTIDE SEQUENCE</scope>
    <source>
        <strain evidence="2">AVDCRST_MAG02</strain>
    </source>
</reference>
<name>A0A6J4RIP2_9ACTN</name>
<proteinExistence type="predicted"/>
<feature type="region of interest" description="Disordered" evidence="1">
    <location>
        <begin position="1"/>
        <end position="37"/>
    </location>
</feature>
<accession>A0A6J4RIP2</accession>
<sequence length="51" mass="5365">MVGEAGGHQATGFGHQQGLAGRTVAANPGPSGEVDRPLRTPLWALVFRLPW</sequence>
<dbReference type="AlphaFoldDB" id="A0A6J4RIP2"/>
<organism evidence="2">
    <name type="scientific">uncultured Rubrobacteraceae bacterium</name>
    <dbReference type="NCBI Taxonomy" id="349277"/>
    <lineage>
        <taxon>Bacteria</taxon>
        <taxon>Bacillati</taxon>
        <taxon>Actinomycetota</taxon>
        <taxon>Rubrobacteria</taxon>
        <taxon>Rubrobacterales</taxon>
        <taxon>Rubrobacteraceae</taxon>
        <taxon>environmental samples</taxon>
    </lineage>
</organism>
<protein>
    <submittedName>
        <fullName evidence="2">Uncharacterized protein</fullName>
    </submittedName>
</protein>